<comment type="similarity">
    <text evidence="1">Belongs to the HesA/MoeB/ThiF family.</text>
</comment>
<keyword evidence="3" id="KW-0548">Nucleotidyltransferase</keyword>
<dbReference type="KEGG" id="maer:DAI18_05665"/>
<dbReference type="OrthoDB" id="9804286at2"/>
<dbReference type="InterPro" id="IPR035985">
    <property type="entry name" value="Ubiquitin-activating_enz"/>
</dbReference>
<dbReference type="Gene3D" id="3.40.50.720">
    <property type="entry name" value="NAD(P)-binding Rossmann-like Domain"/>
    <property type="match status" value="1"/>
</dbReference>
<dbReference type="STRING" id="1122240.GCA_000620105_01188"/>
<dbReference type="RefSeq" id="WP_028498563.1">
    <property type="nucleotide sequence ID" value="NZ_CP028519.1"/>
</dbReference>
<evidence type="ECO:0000256" key="1">
    <source>
        <dbReference type="ARBA" id="ARBA00009919"/>
    </source>
</evidence>
<dbReference type="GO" id="GO:0005829">
    <property type="term" value="C:cytosol"/>
    <property type="evidence" value="ECO:0007669"/>
    <property type="project" value="TreeGrafter"/>
</dbReference>
<dbReference type="EMBL" id="CP028519">
    <property type="protein sequence ID" value="AVY93589.1"/>
    <property type="molecule type" value="Genomic_DNA"/>
</dbReference>
<dbReference type="Proteomes" id="UP000244173">
    <property type="component" value="Chromosome"/>
</dbReference>
<keyword evidence="3" id="KW-0808">Transferase</keyword>
<protein>
    <submittedName>
        <fullName evidence="3">Molybdopterin-synthase adenylyltransferase MoeB</fullName>
    </submittedName>
</protein>
<feature type="domain" description="THIF-type NAD/FAD binding fold" evidence="2">
    <location>
        <begin position="9"/>
        <end position="245"/>
    </location>
</feature>
<dbReference type="CDD" id="cd00757">
    <property type="entry name" value="ThiF_MoeB_HesA_family"/>
    <property type="match status" value="1"/>
</dbReference>
<dbReference type="GO" id="GO:0008641">
    <property type="term" value="F:ubiquitin-like modifier activating enzyme activity"/>
    <property type="evidence" value="ECO:0007669"/>
    <property type="project" value="InterPro"/>
</dbReference>
<dbReference type="PANTHER" id="PTHR10953:SF240">
    <property type="entry name" value="SULFUR CARRIER PROTEIN THIS ADENYLYLTRANSFERASE"/>
    <property type="match status" value="1"/>
</dbReference>
<dbReference type="SUPFAM" id="SSF69572">
    <property type="entry name" value="Activating enzymes of the ubiquitin-like proteins"/>
    <property type="match status" value="1"/>
</dbReference>
<dbReference type="AlphaFoldDB" id="A0A2S0P871"/>
<accession>A0A2S0P871</accession>
<evidence type="ECO:0000313" key="4">
    <source>
        <dbReference type="Proteomes" id="UP000244173"/>
    </source>
</evidence>
<dbReference type="GO" id="GO:0016779">
    <property type="term" value="F:nucleotidyltransferase activity"/>
    <property type="evidence" value="ECO:0007669"/>
    <property type="project" value="UniProtKB-KW"/>
</dbReference>
<proteinExistence type="inferred from homology"/>
<reference evidence="3 4" key="1">
    <citation type="submission" date="2018-04" db="EMBL/GenBank/DDBJ databases">
        <title>Denitrifier Microvirgula.</title>
        <authorList>
            <person name="Anderson E."/>
            <person name="Jang J."/>
            <person name="Ishii S."/>
        </authorList>
    </citation>
    <scope>NUCLEOTIDE SEQUENCE [LARGE SCALE GENOMIC DNA]</scope>
    <source>
        <strain evidence="3 4">BE2.4</strain>
    </source>
</reference>
<sequence length="253" mass="26818">MDDTQLIRYSRHILLPEIDIDGQQRLLDSHALIVGAGGLGSPVALYLAASGIGTLTVCDDDDVDLTNLQRQVAHATDRIGVNKAASARQRMLELNPDIVVHDVAERLDGAALLARVAAADIVLDCCDNFATRHAVNRACVATGTPLVSGAAVRFDGQLAVFDYRQPDMPCYHCLFPDEGDASDGPCALFGVLAPLVGVIGSLQAMEAIKLLAGIPSEAVGRLQLLDGKSGEWRRMRLVRDPACPVCGTQAAVP</sequence>
<evidence type="ECO:0000259" key="2">
    <source>
        <dbReference type="Pfam" id="PF00899"/>
    </source>
</evidence>
<keyword evidence="4" id="KW-1185">Reference proteome</keyword>
<dbReference type="InterPro" id="IPR045886">
    <property type="entry name" value="ThiF/MoeB/HesA"/>
</dbReference>
<dbReference type="GO" id="GO:0008146">
    <property type="term" value="F:sulfotransferase activity"/>
    <property type="evidence" value="ECO:0007669"/>
    <property type="project" value="TreeGrafter"/>
</dbReference>
<dbReference type="PANTHER" id="PTHR10953">
    <property type="entry name" value="UBIQUITIN-ACTIVATING ENZYME E1"/>
    <property type="match status" value="1"/>
</dbReference>
<name>A0A2S0P871_9NEIS</name>
<gene>
    <name evidence="3" type="ORF">DAI18_05665</name>
</gene>
<dbReference type="GO" id="GO:0004792">
    <property type="term" value="F:thiosulfate-cyanide sulfurtransferase activity"/>
    <property type="evidence" value="ECO:0007669"/>
    <property type="project" value="TreeGrafter"/>
</dbReference>
<dbReference type="NCBIfam" id="NF004281">
    <property type="entry name" value="PRK05690.1"/>
    <property type="match status" value="1"/>
</dbReference>
<dbReference type="Pfam" id="PF00899">
    <property type="entry name" value="ThiF"/>
    <property type="match status" value="1"/>
</dbReference>
<organism evidence="3 4">
    <name type="scientific">Microvirgula aerodenitrificans</name>
    <dbReference type="NCBI Taxonomy" id="57480"/>
    <lineage>
        <taxon>Bacteria</taxon>
        <taxon>Pseudomonadati</taxon>
        <taxon>Pseudomonadota</taxon>
        <taxon>Betaproteobacteria</taxon>
        <taxon>Neisseriales</taxon>
        <taxon>Aquaspirillaceae</taxon>
        <taxon>Microvirgula</taxon>
    </lineage>
</organism>
<dbReference type="InterPro" id="IPR000594">
    <property type="entry name" value="ThiF_NAD_FAD-bd"/>
</dbReference>
<dbReference type="FunFam" id="3.40.50.720:FF:000080">
    <property type="entry name" value="Thiazole biosynthesis adenylyltransferase ThiF"/>
    <property type="match status" value="1"/>
</dbReference>
<evidence type="ECO:0000313" key="3">
    <source>
        <dbReference type="EMBL" id="AVY93589.1"/>
    </source>
</evidence>